<dbReference type="Pfam" id="PF01909">
    <property type="entry name" value="NTP_transf_2"/>
    <property type="match status" value="1"/>
</dbReference>
<dbReference type="GO" id="GO:0016779">
    <property type="term" value="F:nucleotidyltransferase activity"/>
    <property type="evidence" value="ECO:0007669"/>
    <property type="project" value="InterPro"/>
</dbReference>
<protein>
    <submittedName>
        <fullName evidence="2">Nucleotidyltransferase-like protein</fullName>
    </submittedName>
</protein>
<feature type="domain" description="Polymerase nucleotidyl transferase" evidence="1">
    <location>
        <begin position="111"/>
        <end position="139"/>
    </location>
</feature>
<dbReference type="InterPro" id="IPR043519">
    <property type="entry name" value="NT_sf"/>
</dbReference>
<evidence type="ECO:0000313" key="3">
    <source>
        <dbReference type="Proteomes" id="UP000320235"/>
    </source>
</evidence>
<accession>A0A543FK50</accession>
<keyword evidence="3" id="KW-1185">Reference proteome</keyword>
<dbReference type="AlphaFoldDB" id="A0A543FK50"/>
<name>A0A543FK50_9MICO</name>
<comment type="caution">
    <text evidence="2">The sequence shown here is derived from an EMBL/GenBank/DDBJ whole genome shotgun (WGS) entry which is preliminary data.</text>
</comment>
<organism evidence="2 3">
    <name type="scientific">Microbacterium kyungheense</name>
    <dbReference type="NCBI Taxonomy" id="1263636"/>
    <lineage>
        <taxon>Bacteria</taxon>
        <taxon>Bacillati</taxon>
        <taxon>Actinomycetota</taxon>
        <taxon>Actinomycetes</taxon>
        <taxon>Micrococcales</taxon>
        <taxon>Microbacteriaceae</taxon>
        <taxon>Microbacterium</taxon>
    </lineage>
</organism>
<evidence type="ECO:0000313" key="2">
    <source>
        <dbReference type="EMBL" id="TQM34084.1"/>
    </source>
</evidence>
<dbReference type="Gene3D" id="3.30.460.10">
    <property type="entry name" value="Beta Polymerase, domain 2"/>
    <property type="match status" value="1"/>
</dbReference>
<dbReference type="SUPFAM" id="SSF46785">
    <property type="entry name" value="Winged helix' DNA-binding domain"/>
    <property type="match status" value="1"/>
</dbReference>
<dbReference type="RefSeq" id="WP_141892587.1">
    <property type="nucleotide sequence ID" value="NZ_BAABLH010000001.1"/>
</dbReference>
<sequence length="207" mass="22847">MELQRPLAVVTSGVDGDVLRVLGSTHAEFSVPRLHELIPDRSIPGIRRSVERLTTQGIVERLSIGRVAAYRLNDDHLAAPAVRELADLKSAFLERLRRHVGAWPHPPVFGALFGSAARGEMRPDSDLDIILVRPDDAEDDVWARGLADLTRAASTWTGNDARIIDFATEEITDAATEPLLRSVLADGIAFTDDADWLRRTLRKKGSR</sequence>
<dbReference type="EMBL" id="VFPE01000001">
    <property type="protein sequence ID" value="TQM34084.1"/>
    <property type="molecule type" value="Genomic_DNA"/>
</dbReference>
<dbReference type="CDD" id="cd05403">
    <property type="entry name" value="NT_KNTase_like"/>
    <property type="match status" value="1"/>
</dbReference>
<keyword evidence="2" id="KW-0808">Transferase</keyword>
<dbReference type="Proteomes" id="UP000320235">
    <property type="component" value="Unassembled WGS sequence"/>
</dbReference>
<evidence type="ECO:0000259" key="1">
    <source>
        <dbReference type="Pfam" id="PF01909"/>
    </source>
</evidence>
<dbReference type="InterPro" id="IPR036390">
    <property type="entry name" value="WH_DNA-bd_sf"/>
</dbReference>
<proteinExistence type="predicted"/>
<dbReference type="SUPFAM" id="SSF81301">
    <property type="entry name" value="Nucleotidyltransferase"/>
    <property type="match status" value="1"/>
</dbReference>
<dbReference type="OrthoDB" id="3826063at2"/>
<reference evidence="2 3" key="1">
    <citation type="submission" date="2019-06" db="EMBL/GenBank/DDBJ databases">
        <title>Sequencing the genomes of 1000 actinobacteria strains.</title>
        <authorList>
            <person name="Klenk H.-P."/>
        </authorList>
    </citation>
    <scope>NUCLEOTIDE SEQUENCE [LARGE SCALE GENOMIC DNA]</scope>
    <source>
        <strain evidence="2 3">DSM 105492</strain>
    </source>
</reference>
<dbReference type="InterPro" id="IPR002934">
    <property type="entry name" value="Polymerase_NTP_transf_dom"/>
</dbReference>
<gene>
    <name evidence="2" type="ORF">FB391_0371</name>
</gene>